<sequence>MSALFDINVEADSRNGTALRALGTLVRRLDPLGTRVLPPDPARPSHARLAIRVALPQGLARDLDDLCGYLFMYCTAAGEDCVAVAAPDGTSGLLVGPRADQWAPFNPSFFVPYGE</sequence>
<gene>
    <name evidence="1" type="ORF">UFOVP411_28</name>
</gene>
<evidence type="ECO:0000313" key="1">
    <source>
        <dbReference type="EMBL" id="CAB4141044.1"/>
    </source>
</evidence>
<reference evidence="1" key="1">
    <citation type="submission" date="2020-04" db="EMBL/GenBank/DDBJ databases">
        <authorList>
            <person name="Chiriac C."/>
            <person name="Salcher M."/>
            <person name="Ghai R."/>
            <person name="Kavagutti S V."/>
        </authorList>
    </citation>
    <scope>NUCLEOTIDE SEQUENCE</scope>
</reference>
<proteinExistence type="predicted"/>
<dbReference type="EMBL" id="LR796385">
    <property type="protein sequence ID" value="CAB4141044.1"/>
    <property type="molecule type" value="Genomic_DNA"/>
</dbReference>
<name>A0A6J5M2Q8_9CAUD</name>
<accession>A0A6J5M2Q8</accession>
<organism evidence="1">
    <name type="scientific">uncultured Caudovirales phage</name>
    <dbReference type="NCBI Taxonomy" id="2100421"/>
    <lineage>
        <taxon>Viruses</taxon>
        <taxon>Duplodnaviria</taxon>
        <taxon>Heunggongvirae</taxon>
        <taxon>Uroviricota</taxon>
        <taxon>Caudoviricetes</taxon>
        <taxon>Peduoviridae</taxon>
        <taxon>Maltschvirus</taxon>
        <taxon>Maltschvirus maltsch</taxon>
    </lineage>
</organism>
<protein>
    <submittedName>
        <fullName evidence="1">Uncharacterized protein</fullName>
    </submittedName>
</protein>